<dbReference type="EMBL" id="CP011486">
    <property type="protein sequence ID" value="ANH48001.1"/>
    <property type="molecule type" value="Genomic_DNA"/>
</dbReference>
<dbReference type="GO" id="GO:0009245">
    <property type="term" value="P:lipid A biosynthetic process"/>
    <property type="evidence" value="ECO:0007669"/>
    <property type="project" value="TreeGrafter"/>
</dbReference>
<dbReference type="GO" id="GO:0016020">
    <property type="term" value="C:membrane"/>
    <property type="evidence" value="ECO:0007669"/>
    <property type="project" value="GOC"/>
</dbReference>
<dbReference type="Pfam" id="PF00149">
    <property type="entry name" value="Metallophos"/>
    <property type="match status" value="1"/>
</dbReference>
<dbReference type="SUPFAM" id="SSF56300">
    <property type="entry name" value="Metallo-dependent phosphatases"/>
    <property type="match status" value="1"/>
</dbReference>
<reference evidence="7 8" key="1">
    <citation type="submission" date="2014-04" db="EMBL/GenBank/DDBJ databases">
        <title>Detecting global and local adaptation in a worldwide sample of Helicobacter pylori genomes.</title>
        <authorList>
            <person name="Montano V."/>
            <person name="Didelot X."/>
            <person name="Foll M."/>
            <person name="Linz B."/>
            <person name="Reinhardt R."/>
            <person name="Suerbaum S."/>
            <person name="Moodley Y."/>
            <person name="Jensen J.D."/>
        </authorList>
    </citation>
    <scope>NUCLEOTIDE SEQUENCE [LARGE SCALE GENOMIC DNA]</scope>
    <source>
        <strain evidence="7 8">K26A1</strain>
    </source>
</reference>
<dbReference type="InterPro" id="IPR051158">
    <property type="entry name" value="Metallophosphoesterase_sf"/>
</dbReference>
<dbReference type="AlphaFoldDB" id="A0A1A9HDX0"/>
<dbReference type="PANTHER" id="PTHR31302">
    <property type="entry name" value="TRANSMEMBRANE PROTEIN WITH METALLOPHOSPHOESTERASE DOMAIN-RELATED"/>
    <property type="match status" value="1"/>
</dbReference>
<evidence type="ECO:0000259" key="6">
    <source>
        <dbReference type="Pfam" id="PF00149"/>
    </source>
</evidence>
<protein>
    <submittedName>
        <fullName evidence="7">Metallophosphoesterase</fullName>
    </submittedName>
</protein>
<evidence type="ECO:0000256" key="1">
    <source>
        <dbReference type="ARBA" id="ARBA00001968"/>
    </source>
</evidence>
<evidence type="ECO:0000313" key="7">
    <source>
        <dbReference type="EMBL" id="ANH48001.1"/>
    </source>
</evidence>
<keyword evidence="5" id="KW-0472">Membrane</keyword>
<dbReference type="PANTHER" id="PTHR31302:SF31">
    <property type="entry name" value="PHOSPHODIESTERASE YAEI"/>
    <property type="match status" value="1"/>
</dbReference>
<comment type="similarity">
    <text evidence="4">Belongs to the metallophosphoesterase superfamily.</text>
</comment>
<dbReference type="GO" id="GO:0008758">
    <property type="term" value="F:UDP-2,3-diacylglucosamine hydrolase activity"/>
    <property type="evidence" value="ECO:0007669"/>
    <property type="project" value="TreeGrafter"/>
</dbReference>
<evidence type="ECO:0000256" key="4">
    <source>
        <dbReference type="ARBA" id="ARBA00061089"/>
    </source>
</evidence>
<dbReference type="FunFam" id="3.60.21.10:FF:000028">
    <property type="entry name" value="Putative metallophosphoesterase"/>
    <property type="match status" value="1"/>
</dbReference>
<dbReference type="GO" id="GO:0046872">
    <property type="term" value="F:metal ion binding"/>
    <property type="evidence" value="ECO:0007669"/>
    <property type="project" value="UniProtKB-KW"/>
</dbReference>
<name>A0A1A9HDX0_HELPX</name>
<evidence type="ECO:0000256" key="2">
    <source>
        <dbReference type="ARBA" id="ARBA00022723"/>
    </source>
</evidence>
<feature type="transmembrane region" description="Helical" evidence="5">
    <location>
        <begin position="60"/>
        <end position="85"/>
    </location>
</feature>
<keyword evidence="2" id="KW-0479">Metal-binding</keyword>
<dbReference type="InterPro" id="IPR004843">
    <property type="entry name" value="Calcineurin-like_PHP"/>
</dbReference>
<organism evidence="7 8">
    <name type="scientific">Helicobacter pylori</name>
    <name type="common">Campylobacter pylori</name>
    <dbReference type="NCBI Taxonomy" id="210"/>
    <lineage>
        <taxon>Bacteria</taxon>
        <taxon>Pseudomonadati</taxon>
        <taxon>Campylobacterota</taxon>
        <taxon>Epsilonproteobacteria</taxon>
        <taxon>Campylobacterales</taxon>
        <taxon>Helicobacteraceae</taxon>
        <taxon>Helicobacter</taxon>
    </lineage>
</organism>
<feature type="transmembrane region" description="Helical" evidence="5">
    <location>
        <begin position="35"/>
        <end position="53"/>
    </location>
</feature>
<dbReference type="InterPro" id="IPR029052">
    <property type="entry name" value="Metallo-depent_PP-like"/>
</dbReference>
<dbReference type="Gene3D" id="3.60.21.10">
    <property type="match status" value="1"/>
</dbReference>
<proteinExistence type="inferred from homology"/>
<gene>
    <name evidence="7" type="ORF">AA977_01990</name>
</gene>
<evidence type="ECO:0000313" key="8">
    <source>
        <dbReference type="Proteomes" id="UP000078062"/>
    </source>
</evidence>
<dbReference type="PATRIC" id="fig|210.2441.peg.411"/>
<feature type="domain" description="Calcineurin-like phosphoesterase" evidence="6">
    <location>
        <begin position="145"/>
        <end position="309"/>
    </location>
</feature>
<sequence length="371" mass="42645">MLISIAFLLVLYLLNYSSFRMLKSFLTLKKVSQYAYLGFFILLSIGEALFAFYRNTMPSYLFVLTSACSFVTFIVFILSLSFYGFSYSVEKIDFLHSRRKSLKNFLKLGFYLALLGYFWRGFYEGLARPKIKETPIYLDKLDKELKIILLTDMHVGSLLQKDFVNYIVEEVNQKEVDMVLIGGDLVDENIEKVKSFLLPLNNLKSTHGTFYVPGNHEYYHGIEPILSFLETLNLKILGNECVDLDGVNLCGVYDYFARKHQNFAPDIDKALKKRNNSKPTILLAHQPKQIRSLKESHSVDLMLSGHTHAGQIFPFSLLVKLVQTYLYGLYKHSDTTQIYVSSGAGYWGVPLRFLAPSEIAYLRLLPKNHFS</sequence>
<dbReference type="CDD" id="cd07385">
    <property type="entry name" value="MPP_YkuE_C"/>
    <property type="match status" value="1"/>
</dbReference>
<keyword evidence="5" id="KW-0812">Transmembrane</keyword>
<feature type="transmembrane region" description="Helical" evidence="5">
    <location>
        <begin position="105"/>
        <end position="123"/>
    </location>
</feature>
<comment type="cofactor">
    <cofactor evidence="1">
        <name>a divalent metal cation</name>
        <dbReference type="ChEBI" id="CHEBI:60240"/>
    </cofactor>
</comment>
<keyword evidence="3" id="KW-0378">Hydrolase</keyword>
<accession>A0A1A9HDX0</accession>
<dbReference type="RefSeq" id="WP_064434376.1">
    <property type="nucleotide sequence ID" value="NZ_CP011486.1"/>
</dbReference>
<dbReference type="Proteomes" id="UP000078062">
    <property type="component" value="Chromosome"/>
</dbReference>
<evidence type="ECO:0000256" key="5">
    <source>
        <dbReference type="SAM" id="Phobius"/>
    </source>
</evidence>
<keyword evidence="5" id="KW-1133">Transmembrane helix</keyword>
<evidence type="ECO:0000256" key="3">
    <source>
        <dbReference type="ARBA" id="ARBA00022801"/>
    </source>
</evidence>